<proteinExistence type="predicted"/>
<keyword evidence="2" id="KW-1185">Reference proteome</keyword>
<accession>A0A8S1WBG5</accession>
<reference evidence="1" key="1">
    <citation type="submission" date="2021-01" db="EMBL/GenBank/DDBJ databases">
        <authorList>
            <consortium name="Genoscope - CEA"/>
            <person name="William W."/>
        </authorList>
    </citation>
    <scope>NUCLEOTIDE SEQUENCE</scope>
</reference>
<evidence type="ECO:0000313" key="2">
    <source>
        <dbReference type="Proteomes" id="UP000683925"/>
    </source>
</evidence>
<dbReference type="Proteomes" id="UP000683925">
    <property type="component" value="Unassembled WGS sequence"/>
</dbReference>
<name>A0A8S1WBG5_PAROT</name>
<protein>
    <submittedName>
        <fullName evidence="1">Uncharacterized protein</fullName>
    </submittedName>
</protein>
<dbReference type="AlphaFoldDB" id="A0A8S1WBG5"/>
<comment type="caution">
    <text evidence="1">The sequence shown here is derived from an EMBL/GenBank/DDBJ whole genome shotgun (WGS) entry which is preliminary data.</text>
</comment>
<organism evidence="1 2">
    <name type="scientific">Paramecium octaurelia</name>
    <dbReference type="NCBI Taxonomy" id="43137"/>
    <lineage>
        <taxon>Eukaryota</taxon>
        <taxon>Sar</taxon>
        <taxon>Alveolata</taxon>
        <taxon>Ciliophora</taxon>
        <taxon>Intramacronucleata</taxon>
        <taxon>Oligohymenophorea</taxon>
        <taxon>Peniculida</taxon>
        <taxon>Parameciidae</taxon>
        <taxon>Paramecium</taxon>
    </lineage>
</organism>
<gene>
    <name evidence="1" type="ORF">POCTA_138.1.T0800208</name>
</gene>
<dbReference type="EMBL" id="CAJJDP010000079">
    <property type="protein sequence ID" value="CAD8183216.1"/>
    <property type="molecule type" value="Genomic_DNA"/>
</dbReference>
<evidence type="ECO:0000313" key="1">
    <source>
        <dbReference type="EMBL" id="CAD8183216.1"/>
    </source>
</evidence>
<sequence>MDLNSNADFPSNISTDGLIQLKREQVRNSQRKEDIQNKLLQKRQQYIYQYEQLYLKQQELRKEELALIFNKSIEQVNDHFYLNEVTDALEIMVSLESKLDQITDIPEQLCVSSFTNVLNQLVAQLSANNQLEFFLLTISFDSINMSLFPQEHTTPKPLNCSKKRSTDMHNTSLSNYTKITHNGLKQYSFKNSVHSLRNYLSYCSNTLIIKQFGQFCPS</sequence>